<sequence>MSRDSNSESRFGNQTGRHCKGWRIGPSGRCPGTDSNNVARNATAAGAPAVGKCQRAGSAKNLSPSLLAMALLWVVPILACGSFQPRPTPTREQPVAAPAAETPVPDQPTPTVPPTTTPNPTQTAVPSPIPTIAVRNPLTIGEPARITVAGGLNVREQPTVRSPAVTLLAQGKRITVLEGPVSSDGYIWWKVDDNQGTVGWVAGGQGIDDWISPQVGEARPIDRSPVIGDRVIVTLNGELTVRALPGIGSTIVSRARTSQVFEVVAGPQAADGYFWYQIRSDDGEVEGWAADGREGERWLSPLE</sequence>
<protein>
    <submittedName>
        <fullName evidence="3">SH3 domain-containing protein</fullName>
    </submittedName>
</protein>
<accession>A0A6B1D6A3</accession>
<feature type="region of interest" description="Disordered" evidence="1">
    <location>
        <begin position="86"/>
        <end position="129"/>
    </location>
</feature>
<name>A0A6B1D6A3_9CHLR</name>
<feature type="domain" description="SH3b" evidence="2">
    <location>
        <begin position="141"/>
        <end position="210"/>
    </location>
</feature>
<evidence type="ECO:0000259" key="2">
    <source>
        <dbReference type="PROSITE" id="PS51781"/>
    </source>
</evidence>
<organism evidence="3">
    <name type="scientific">Caldilineaceae bacterium SB0661_bin_32</name>
    <dbReference type="NCBI Taxonomy" id="2605255"/>
    <lineage>
        <taxon>Bacteria</taxon>
        <taxon>Bacillati</taxon>
        <taxon>Chloroflexota</taxon>
        <taxon>Caldilineae</taxon>
        <taxon>Caldilineales</taxon>
        <taxon>Caldilineaceae</taxon>
    </lineage>
</organism>
<dbReference type="EMBL" id="VXMH01000055">
    <property type="protein sequence ID" value="MYC95460.1"/>
    <property type="molecule type" value="Genomic_DNA"/>
</dbReference>
<gene>
    <name evidence="3" type="ORF">F4X14_10860</name>
</gene>
<feature type="compositionally biased region" description="Low complexity" evidence="1">
    <location>
        <begin position="94"/>
        <end position="104"/>
    </location>
</feature>
<dbReference type="Gene3D" id="2.30.30.40">
    <property type="entry name" value="SH3 Domains"/>
    <property type="match status" value="2"/>
</dbReference>
<dbReference type="PROSITE" id="PS51781">
    <property type="entry name" value="SH3B"/>
    <property type="match status" value="1"/>
</dbReference>
<evidence type="ECO:0000256" key="1">
    <source>
        <dbReference type="SAM" id="MobiDB-lite"/>
    </source>
</evidence>
<reference evidence="3" key="1">
    <citation type="submission" date="2019-09" db="EMBL/GenBank/DDBJ databases">
        <title>Characterisation of the sponge microbiome using genome-centric metagenomics.</title>
        <authorList>
            <person name="Engelberts J.P."/>
            <person name="Robbins S.J."/>
            <person name="De Goeij J.M."/>
            <person name="Aranda M."/>
            <person name="Bell S.C."/>
            <person name="Webster N.S."/>
        </authorList>
    </citation>
    <scope>NUCLEOTIDE SEQUENCE</scope>
    <source>
        <strain evidence="3">SB0661_bin_32</strain>
    </source>
</reference>
<dbReference type="SMART" id="SM00287">
    <property type="entry name" value="SH3b"/>
    <property type="match status" value="1"/>
</dbReference>
<proteinExistence type="predicted"/>
<dbReference type="Pfam" id="PF08239">
    <property type="entry name" value="SH3_3"/>
    <property type="match status" value="2"/>
</dbReference>
<feature type="compositionally biased region" description="Pro residues" evidence="1">
    <location>
        <begin position="105"/>
        <end position="117"/>
    </location>
</feature>
<comment type="caution">
    <text evidence="3">The sequence shown here is derived from an EMBL/GenBank/DDBJ whole genome shotgun (WGS) entry which is preliminary data.</text>
</comment>
<feature type="region of interest" description="Disordered" evidence="1">
    <location>
        <begin position="1"/>
        <end position="35"/>
    </location>
</feature>
<dbReference type="AlphaFoldDB" id="A0A6B1D6A3"/>
<evidence type="ECO:0000313" key="3">
    <source>
        <dbReference type="EMBL" id="MYC95460.1"/>
    </source>
</evidence>
<dbReference type="InterPro" id="IPR003646">
    <property type="entry name" value="SH3-like_bac-type"/>
</dbReference>